<gene>
    <name evidence="7" type="primary">murI</name>
    <name evidence="8" type="ORF">OKIT_1746</name>
</gene>
<dbReference type="PANTHER" id="PTHR21198:SF2">
    <property type="entry name" value="GLUTAMATE RACEMASE"/>
    <property type="match status" value="1"/>
</dbReference>
<feature type="binding site" evidence="7">
    <location>
        <begin position="42"/>
        <end position="43"/>
    </location>
    <ligand>
        <name>substrate</name>
    </ligand>
</feature>
<comment type="caution">
    <text evidence="8">The sequence shown here is derived from an EMBL/GenBank/DDBJ whole genome shotgun (WGS) entry which is preliminary data.</text>
</comment>
<organism evidence="8 9">
    <name type="scientific">Oenococcus kitaharae DSM 17330</name>
    <dbReference type="NCBI Taxonomy" id="1045004"/>
    <lineage>
        <taxon>Bacteria</taxon>
        <taxon>Bacillati</taxon>
        <taxon>Bacillota</taxon>
        <taxon>Bacilli</taxon>
        <taxon>Lactobacillales</taxon>
        <taxon>Lactobacillaceae</taxon>
        <taxon>Oenococcus</taxon>
    </lineage>
</organism>
<evidence type="ECO:0000256" key="2">
    <source>
        <dbReference type="ARBA" id="ARBA00013090"/>
    </source>
</evidence>
<evidence type="ECO:0000313" key="9">
    <source>
        <dbReference type="Proteomes" id="UP000004959"/>
    </source>
</evidence>
<dbReference type="AlphaFoldDB" id="G9WGJ2"/>
<dbReference type="GO" id="GO:0009252">
    <property type="term" value="P:peptidoglycan biosynthetic process"/>
    <property type="evidence" value="ECO:0007669"/>
    <property type="project" value="UniProtKB-UniRule"/>
</dbReference>
<comment type="catalytic activity">
    <reaction evidence="1 7">
        <text>L-glutamate = D-glutamate</text>
        <dbReference type="Rhea" id="RHEA:12813"/>
        <dbReference type="ChEBI" id="CHEBI:29985"/>
        <dbReference type="ChEBI" id="CHEBI:29986"/>
        <dbReference type="EC" id="5.1.1.3"/>
    </reaction>
</comment>
<dbReference type="PROSITE" id="PS00924">
    <property type="entry name" value="ASP_GLU_RACEMASE_2"/>
    <property type="match status" value="1"/>
</dbReference>
<dbReference type="UniPathway" id="UPA00219"/>
<dbReference type="EMBL" id="AFVZ01000001">
    <property type="protein sequence ID" value="EHN59819.1"/>
    <property type="molecule type" value="Genomic_DNA"/>
</dbReference>
<dbReference type="eggNOG" id="COG0796">
    <property type="taxonomic scope" value="Bacteria"/>
</dbReference>
<dbReference type="HAMAP" id="MF_00258">
    <property type="entry name" value="Glu_racemase"/>
    <property type="match status" value="1"/>
</dbReference>
<protein>
    <recommendedName>
        <fullName evidence="2 7">Glutamate racemase</fullName>
        <ecNumber evidence="2 7">5.1.1.3</ecNumber>
    </recommendedName>
</protein>
<evidence type="ECO:0000256" key="5">
    <source>
        <dbReference type="ARBA" id="ARBA00023235"/>
    </source>
</evidence>
<keyword evidence="3 7" id="KW-0133">Cell shape</keyword>
<evidence type="ECO:0000256" key="6">
    <source>
        <dbReference type="ARBA" id="ARBA00023316"/>
    </source>
</evidence>
<dbReference type="InterPro" id="IPR018187">
    <property type="entry name" value="Asp/Glu_racemase_AS_1"/>
</dbReference>
<dbReference type="InterPro" id="IPR001920">
    <property type="entry name" value="Asp/Glu_race"/>
</dbReference>
<keyword evidence="4 7" id="KW-0573">Peptidoglycan synthesis</keyword>
<dbReference type="EC" id="5.1.1.3" evidence="2 7"/>
<feature type="binding site" evidence="7">
    <location>
        <begin position="191"/>
        <end position="192"/>
    </location>
    <ligand>
        <name>substrate</name>
    </ligand>
</feature>
<dbReference type="STRING" id="336988.NT96_02375"/>
<evidence type="ECO:0000256" key="7">
    <source>
        <dbReference type="HAMAP-Rule" id="MF_00258"/>
    </source>
</evidence>
<feature type="active site" description="Proton donor/acceptor" evidence="7">
    <location>
        <position position="190"/>
    </location>
</feature>
<evidence type="ECO:0000256" key="1">
    <source>
        <dbReference type="ARBA" id="ARBA00001602"/>
    </source>
</evidence>
<dbReference type="SUPFAM" id="SSF53681">
    <property type="entry name" value="Aspartate/glutamate racemase"/>
    <property type="match status" value="2"/>
</dbReference>
<sequence>MDNRGIGYIDSGLGGLTVVAEALKQIPNESVYFVGDEARLPYGPRPHAEIVKFSLQMADFLVKKHDIKILVVACNTATAQALPDLRAHLSIPVIGVIYAGAISGINATRNLHIDIVGTQSTVDSKAYYNTLKSLNANLIVRQKALPDFVQMVEHDLAGTKQAQAAVYAQLHDWVSETVDGQKADALVLGCTHFPILTKEISEACGPDVTIVDPAIAEIGQTFEILKADDALYDSTKINSHTGDTIYTTGSIDRFAKFAKRWLGDDQLTVKELKISDQGLFE</sequence>
<dbReference type="GO" id="GO:0071555">
    <property type="term" value="P:cell wall organization"/>
    <property type="evidence" value="ECO:0007669"/>
    <property type="project" value="UniProtKB-KW"/>
</dbReference>
<dbReference type="PROSITE" id="PS00923">
    <property type="entry name" value="ASP_GLU_RACEMASE_1"/>
    <property type="match status" value="1"/>
</dbReference>
<feature type="active site" description="Proton donor/acceptor" evidence="7">
    <location>
        <position position="74"/>
    </location>
</feature>
<comment type="function">
    <text evidence="7">Provides the (R)-glutamate required for cell wall biosynthesis.</text>
</comment>
<dbReference type="Pfam" id="PF01177">
    <property type="entry name" value="Asp_Glu_race"/>
    <property type="match status" value="1"/>
</dbReference>
<dbReference type="PANTHER" id="PTHR21198">
    <property type="entry name" value="GLUTAMATE RACEMASE"/>
    <property type="match status" value="1"/>
</dbReference>
<dbReference type="GO" id="GO:0008360">
    <property type="term" value="P:regulation of cell shape"/>
    <property type="evidence" value="ECO:0007669"/>
    <property type="project" value="UniProtKB-KW"/>
</dbReference>
<reference evidence="8 9" key="1">
    <citation type="journal article" date="2012" name="PLoS ONE">
        <title>Functional divergence in the genus oenococcus as predicted by genome sequencing of the newly-described species, Oenococcus kitaharae.</title>
        <authorList>
            <person name="Borneman A.R."/>
            <person name="McCarthy J.M."/>
            <person name="Chambers P.J."/>
            <person name="Bartowsky E.J."/>
        </authorList>
    </citation>
    <scope>NUCLEOTIDE SEQUENCE [LARGE SCALE GENOMIC DNA]</scope>
    <source>
        <strain evidence="9">DSM17330</strain>
    </source>
</reference>
<dbReference type="Proteomes" id="UP000004959">
    <property type="component" value="Chromosome"/>
</dbReference>
<keyword evidence="9" id="KW-1185">Reference proteome</keyword>
<dbReference type="InterPro" id="IPR015942">
    <property type="entry name" value="Asp/Glu/hydantoin_racemase"/>
</dbReference>
<dbReference type="InterPro" id="IPR004391">
    <property type="entry name" value="Glu_race"/>
</dbReference>
<comment type="similarity">
    <text evidence="7">Belongs to the aspartate/glutamate racemases family.</text>
</comment>
<dbReference type="NCBIfam" id="TIGR00067">
    <property type="entry name" value="glut_race"/>
    <property type="match status" value="1"/>
</dbReference>
<dbReference type="PATRIC" id="fig|1045004.4.peg.1718"/>
<keyword evidence="5 7" id="KW-0413">Isomerase</keyword>
<evidence type="ECO:0000256" key="3">
    <source>
        <dbReference type="ARBA" id="ARBA00022960"/>
    </source>
</evidence>
<evidence type="ECO:0000256" key="4">
    <source>
        <dbReference type="ARBA" id="ARBA00022984"/>
    </source>
</evidence>
<dbReference type="Gene3D" id="3.40.50.1860">
    <property type="match status" value="2"/>
</dbReference>
<comment type="pathway">
    <text evidence="7">Cell wall biogenesis; peptidoglycan biosynthesis.</text>
</comment>
<proteinExistence type="inferred from homology"/>
<dbReference type="RefSeq" id="WP_007747021.1">
    <property type="nucleotide sequence ID" value="NZ_CM001398.1"/>
</dbReference>
<dbReference type="OrthoDB" id="9801055at2"/>
<feature type="binding site" evidence="7">
    <location>
        <begin position="75"/>
        <end position="76"/>
    </location>
    <ligand>
        <name>substrate</name>
    </ligand>
</feature>
<feature type="binding site" evidence="7">
    <location>
        <begin position="10"/>
        <end position="11"/>
    </location>
    <ligand>
        <name>substrate</name>
    </ligand>
</feature>
<name>G9WGJ2_9LACO</name>
<accession>G9WGJ2</accession>
<dbReference type="InterPro" id="IPR033134">
    <property type="entry name" value="Asp/Glu_racemase_AS_2"/>
</dbReference>
<keyword evidence="6 7" id="KW-0961">Cell wall biogenesis/degradation</keyword>
<dbReference type="GO" id="GO:0008881">
    <property type="term" value="F:glutamate racemase activity"/>
    <property type="evidence" value="ECO:0007669"/>
    <property type="project" value="UniProtKB-UniRule"/>
</dbReference>
<evidence type="ECO:0000313" key="8">
    <source>
        <dbReference type="EMBL" id="EHN59819.1"/>
    </source>
</evidence>
<dbReference type="HOGENOM" id="CLU_052344_0_1_9"/>